<comment type="similarity">
    <text evidence="1">Belongs to the protein kinase superfamily. ADCK protein kinase family.</text>
</comment>
<feature type="non-terminal residue" evidence="3">
    <location>
        <position position="209"/>
    </location>
</feature>
<sequence length="209" mass="23989">MRRLIRFVSVFVHMGPFLLAFLRDRRSWILFGRSKKRTAQHHLDRAERLTARLANLGPTFVKLAQLLSARADILPEPYLTEVSRLQDQVPSDPLPRITAVIEAELEAPIGEIFQDFGEEPIATASLGQVHRARVSGRDVVVKILRPGVEAAVALDLDISFQLMFWLNILFPNHHVRSLTNVIREFSVRVRAEMDFRIEAQNIVRFQEVF</sequence>
<reference evidence="3" key="1">
    <citation type="submission" date="2018-05" db="EMBL/GenBank/DDBJ databases">
        <authorList>
            <person name="Lanie J.A."/>
            <person name="Ng W.-L."/>
            <person name="Kazmierczak K.M."/>
            <person name="Andrzejewski T.M."/>
            <person name="Davidsen T.M."/>
            <person name="Wayne K.J."/>
            <person name="Tettelin H."/>
            <person name="Glass J.I."/>
            <person name="Rusch D."/>
            <person name="Podicherti R."/>
            <person name="Tsui H.-C.T."/>
            <person name="Winkler M.E."/>
        </authorList>
    </citation>
    <scope>NUCLEOTIDE SEQUENCE</scope>
</reference>
<name>A0A383EJ66_9ZZZZ</name>
<accession>A0A383EJ66</accession>
<evidence type="ECO:0000259" key="2">
    <source>
        <dbReference type="Pfam" id="PF03109"/>
    </source>
</evidence>
<dbReference type="InterPro" id="IPR011009">
    <property type="entry name" value="Kinase-like_dom_sf"/>
</dbReference>
<dbReference type="PANTHER" id="PTHR10566:SF113">
    <property type="entry name" value="PROTEIN ACTIVITY OF BC1 COMPLEX KINASE 7, CHLOROPLASTIC"/>
    <property type="match status" value="1"/>
</dbReference>
<proteinExistence type="inferred from homology"/>
<dbReference type="InterPro" id="IPR050154">
    <property type="entry name" value="UbiB_kinase"/>
</dbReference>
<evidence type="ECO:0000313" key="3">
    <source>
        <dbReference type="EMBL" id="SVE56493.1"/>
    </source>
</evidence>
<dbReference type="EMBL" id="UINC01226137">
    <property type="protein sequence ID" value="SVE56493.1"/>
    <property type="molecule type" value="Genomic_DNA"/>
</dbReference>
<dbReference type="InterPro" id="IPR004147">
    <property type="entry name" value="ABC1_dom"/>
</dbReference>
<dbReference type="PANTHER" id="PTHR10566">
    <property type="entry name" value="CHAPERONE-ACTIVITY OF BC1 COMPLEX CABC1 -RELATED"/>
    <property type="match status" value="1"/>
</dbReference>
<organism evidence="3">
    <name type="scientific">marine metagenome</name>
    <dbReference type="NCBI Taxonomy" id="408172"/>
    <lineage>
        <taxon>unclassified sequences</taxon>
        <taxon>metagenomes</taxon>
        <taxon>ecological metagenomes</taxon>
    </lineage>
</organism>
<protein>
    <recommendedName>
        <fullName evidence="2">ABC1 atypical kinase-like domain-containing protein</fullName>
    </recommendedName>
</protein>
<dbReference type="AlphaFoldDB" id="A0A383EJ66"/>
<gene>
    <name evidence="3" type="ORF">METZ01_LOCUS509347</name>
</gene>
<dbReference type="Pfam" id="PF03109">
    <property type="entry name" value="ABC1"/>
    <property type="match status" value="1"/>
</dbReference>
<dbReference type="SUPFAM" id="SSF56112">
    <property type="entry name" value="Protein kinase-like (PK-like)"/>
    <property type="match status" value="1"/>
</dbReference>
<evidence type="ECO:0000256" key="1">
    <source>
        <dbReference type="ARBA" id="ARBA00009670"/>
    </source>
</evidence>
<feature type="domain" description="ABC1 atypical kinase-like" evidence="2">
    <location>
        <begin position="84"/>
        <end position="208"/>
    </location>
</feature>